<dbReference type="InterPro" id="IPR005474">
    <property type="entry name" value="Transketolase_N"/>
</dbReference>
<evidence type="ECO:0000256" key="1">
    <source>
        <dbReference type="ARBA" id="ARBA00001936"/>
    </source>
</evidence>
<organism evidence="7">
    <name type="scientific">Ignavibacterium album</name>
    <dbReference type="NCBI Taxonomy" id="591197"/>
    <lineage>
        <taxon>Bacteria</taxon>
        <taxon>Pseudomonadati</taxon>
        <taxon>Ignavibacteriota</taxon>
        <taxon>Ignavibacteria</taxon>
        <taxon>Ignavibacteriales</taxon>
        <taxon>Ignavibacteriaceae</taxon>
        <taxon>Ignavibacterium</taxon>
    </lineage>
</organism>
<dbReference type="PANTHER" id="PTHR43825:SF1">
    <property type="entry name" value="TRANSKETOLASE-LIKE PYRIMIDINE-BINDING DOMAIN-CONTAINING PROTEIN"/>
    <property type="match status" value="1"/>
</dbReference>
<dbReference type="Pfam" id="PF02780">
    <property type="entry name" value="Transketolase_C"/>
    <property type="match status" value="1"/>
</dbReference>
<evidence type="ECO:0000256" key="3">
    <source>
        <dbReference type="ARBA" id="ARBA00001964"/>
    </source>
</evidence>
<comment type="cofactor">
    <cofactor evidence="3">
        <name>thiamine diphosphate</name>
        <dbReference type="ChEBI" id="CHEBI:58937"/>
    </cofactor>
</comment>
<dbReference type="PANTHER" id="PTHR43825">
    <property type="entry name" value="PYRUVATE DEHYDROGENASE E1 COMPONENT"/>
    <property type="match status" value="1"/>
</dbReference>
<dbReference type="InterPro" id="IPR033248">
    <property type="entry name" value="Transketolase_C"/>
</dbReference>
<comment type="caution">
    <text evidence="7">The sequence shown here is derived from an EMBL/GenBank/DDBJ whole genome shotgun (WGS) entry which is preliminary data.</text>
</comment>
<dbReference type="Pfam" id="PF02779">
    <property type="entry name" value="Transket_pyr"/>
    <property type="match status" value="1"/>
</dbReference>
<reference evidence="7" key="1">
    <citation type="journal article" date="2020" name="mSystems">
        <title>Genome- and Community-Level Interaction Insights into Carbon Utilization and Element Cycling Functions of Hydrothermarchaeota in Hydrothermal Sediment.</title>
        <authorList>
            <person name="Zhou Z."/>
            <person name="Liu Y."/>
            <person name="Xu W."/>
            <person name="Pan J."/>
            <person name="Luo Z.H."/>
            <person name="Li M."/>
        </authorList>
    </citation>
    <scope>NUCLEOTIDE SEQUENCE [LARGE SCALE GENOMIC DNA]</scope>
    <source>
        <strain evidence="7">SpSt-500</strain>
    </source>
</reference>
<evidence type="ECO:0000259" key="6">
    <source>
        <dbReference type="SMART" id="SM00861"/>
    </source>
</evidence>
<dbReference type="Gene3D" id="3.40.50.970">
    <property type="match status" value="2"/>
</dbReference>
<dbReference type="InterPro" id="IPR029061">
    <property type="entry name" value="THDP-binding"/>
</dbReference>
<comment type="cofactor">
    <cofactor evidence="1">
        <name>Mn(2+)</name>
        <dbReference type="ChEBI" id="CHEBI:29035"/>
    </cofactor>
</comment>
<accession>A0A832LJI1</accession>
<dbReference type="FunFam" id="3.40.50.970:FF:000129">
    <property type="entry name" value="Transketolase"/>
    <property type="match status" value="1"/>
</dbReference>
<feature type="domain" description="Transketolase-like pyrimidine-binding" evidence="6">
    <location>
        <begin position="329"/>
        <end position="494"/>
    </location>
</feature>
<dbReference type="InterPro" id="IPR009014">
    <property type="entry name" value="Transketo_C/PFOR_II"/>
</dbReference>
<dbReference type="InterPro" id="IPR051157">
    <property type="entry name" value="PDH/Transketolase"/>
</dbReference>
<evidence type="ECO:0000313" key="7">
    <source>
        <dbReference type="EMBL" id="HGT49084.1"/>
    </source>
</evidence>
<keyword evidence="5" id="KW-0786">Thiamine pyrophosphate</keyword>
<comment type="similarity">
    <text evidence="4">Belongs to the transketolase family.</text>
</comment>
<dbReference type="Gene3D" id="3.40.50.920">
    <property type="match status" value="1"/>
</dbReference>
<protein>
    <submittedName>
        <fullName evidence="7">1-deoxy-D-xylulose-5-phosphate synthase</fullName>
    </submittedName>
</protein>
<name>A0A832LJI1_9BACT</name>
<proteinExistence type="inferred from homology"/>
<evidence type="ECO:0000256" key="2">
    <source>
        <dbReference type="ARBA" id="ARBA00001946"/>
    </source>
</evidence>
<comment type="cofactor">
    <cofactor evidence="2">
        <name>Mg(2+)</name>
        <dbReference type="ChEBI" id="CHEBI:18420"/>
    </cofactor>
</comment>
<dbReference type="SUPFAM" id="SSF52922">
    <property type="entry name" value="TK C-terminal domain-like"/>
    <property type="match status" value="1"/>
</dbReference>
<dbReference type="GO" id="GO:0005737">
    <property type="term" value="C:cytoplasm"/>
    <property type="evidence" value="ECO:0007669"/>
    <property type="project" value="UniProtKB-ARBA"/>
</dbReference>
<dbReference type="SMART" id="SM00861">
    <property type="entry name" value="Transket_pyr"/>
    <property type="match status" value="1"/>
</dbReference>
<dbReference type="Pfam" id="PF00456">
    <property type="entry name" value="Transketolase_N"/>
    <property type="match status" value="1"/>
</dbReference>
<dbReference type="SUPFAM" id="SSF52518">
    <property type="entry name" value="Thiamin diphosphate-binding fold (THDP-binding)"/>
    <property type="match status" value="2"/>
</dbReference>
<dbReference type="CDD" id="cd02012">
    <property type="entry name" value="TPP_TK"/>
    <property type="match status" value="1"/>
</dbReference>
<dbReference type="CDD" id="cd07033">
    <property type="entry name" value="TPP_PYR_DXS_TK_like"/>
    <property type="match status" value="1"/>
</dbReference>
<gene>
    <name evidence="7" type="ORF">ENS56_13690</name>
</gene>
<evidence type="ECO:0000256" key="4">
    <source>
        <dbReference type="ARBA" id="ARBA00007131"/>
    </source>
</evidence>
<dbReference type="InterPro" id="IPR005475">
    <property type="entry name" value="Transketolase-like_Pyr-bd"/>
</dbReference>
<sequence>MYYNLIRKSEFDKVKSHNGDWAKRMKLFADMCRYNTLVAVKKAGSGHLGSSLSAMDIVTYLYLNELNVLEVGLDSPDRDIYFSSKGHDVPGLYSLFYALGIIPEDKLLMLRRLHGLDGHPEVRQPGIEASTGSLGMGISKAKGMAWAKTYNKNKGNVYVLTGDGEFQEGQIWESLQATAHQKVNNVTAIMDHNKYQTDMLVADVNNIEDVVTKVSAFGWYVVRINGHDFNELKDTFDSLKKVTDKPKMIIADTIKGRGVSFMEKPLTETFQGKTLYKWHSGAPDDESYIKGLSELSESINKLAAEIGISKIEIPENKTEGRVATKLDKEFVTDAYGEALVELGKTNKKFVVLDGDLSADCKLRNFEKTYPDRFIENGIAEQDMVSMAGGLARMGLIPIVNTFASFLAARANEQIYNNAGEKTKIIYTCHFAGMIPAGPGKSHQSVRDISLFGALPNVTIIQPCNAQETKWATDYCINVTEENCVLRLVIGPSPERIQLPENYKFQVGVGATLTEGNDAILFGYGPVMLHEALVAADYLKKIGFGLKVVNMPWLNKIDLNWLKEIIKDQKRIFVLEDHSAVGGLGDRILNALVEIGEISGREFINLGLKEYPECGTPLEVLEYHKLDGKSLAKRISGIENIETAEAVNQKYTADAPQ</sequence>
<dbReference type="EMBL" id="DSVI01000025">
    <property type="protein sequence ID" value="HGT49084.1"/>
    <property type="molecule type" value="Genomic_DNA"/>
</dbReference>
<evidence type="ECO:0000256" key="5">
    <source>
        <dbReference type="ARBA" id="ARBA00023052"/>
    </source>
</evidence>
<dbReference type="AlphaFoldDB" id="A0A832LJI1"/>